<feature type="transmembrane region" description="Helical" evidence="9">
    <location>
        <begin position="366"/>
        <end position="385"/>
    </location>
</feature>
<keyword evidence="6 9" id="KW-0472">Membrane</keyword>
<keyword evidence="2 8" id="KW-0679">Respiratory chain</keyword>
<dbReference type="GO" id="GO:0015990">
    <property type="term" value="P:electron transport coupled proton transport"/>
    <property type="evidence" value="ECO:0007669"/>
    <property type="project" value="TreeGrafter"/>
</dbReference>
<gene>
    <name evidence="12" type="ORF">DLM65_13530</name>
    <name evidence="11" type="ORF">JF886_10470</name>
</gene>
<feature type="transmembrane region" description="Helical" evidence="9">
    <location>
        <begin position="280"/>
        <end position="305"/>
    </location>
</feature>
<feature type="transmembrane region" description="Helical" evidence="9">
    <location>
        <begin position="20"/>
        <end position="38"/>
    </location>
</feature>
<comment type="caution">
    <text evidence="12">The sequence shown here is derived from an EMBL/GenBank/DDBJ whole genome shotgun (WGS) entry which is preliminary data.</text>
</comment>
<evidence type="ECO:0000313" key="12">
    <source>
        <dbReference type="EMBL" id="PZR78255.1"/>
    </source>
</evidence>
<dbReference type="EMBL" id="JAEKNS010000110">
    <property type="protein sequence ID" value="MBJ7595264.1"/>
    <property type="molecule type" value="Genomic_DNA"/>
</dbReference>
<dbReference type="SUPFAM" id="SSF81442">
    <property type="entry name" value="Cytochrome c oxidase subunit I-like"/>
    <property type="match status" value="1"/>
</dbReference>
<keyword evidence="8" id="KW-0479">Metal-binding</keyword>
<dbReference type="RefSeq" id="WP_337312213.1">
    <property type="nucleotide sequence ID" value="NZ_JAEKNS010000110.1"/>
</dbReference>
<feature type="domain" description="Cytochrome oxidase subunit I profile" evidence="10">
    <location>
        <begin position="100"/>
        <end position="612"/>
    </location>
</feature>
<feature type="transmembrane region" description="Helical" evidence="9">
    <location>
        <begin position="244"/>
        <end position="268"/>
    </location>
</feature>
<keyword evidence="8" id="KW-0349">Heme</keyword>
<evidence type="ECO:0000313" key="13">
    <source>
        <dbReference type="Proteomes" id="UP000248724"/>
    </source>
</evidence>
<evidence type="ECO:0000256" key="9">
    <source>
        <dbReference type="SAM" id="Phobius"/>
    </source>
</evidence>
<accession>A0A934N6C6</accession>
<dbReference type="GO" id="GO:0009060">
    <property type="term" value="P:aerobic respiration"/>
    <property type="evidence" value="ECO:0007669"/>
    <property type="project" value="InterPro"/>
</dbReference>
<feature type="transmembrane region" description="Helical" evidence="9">
    <location>
        <begin position="405"/>
        <end position="425"/>
    </location>
</feature>
<feature type="transmembrane region" description="Helical" evidence="9">
    <location>
        <begin position="552"/>
        <end position="572"/>
    </location>
</feature>
<dbReference type="Proteomes" id="UP000606991">
    <property type="component" value="Unassembled WGS sequence"/>
</dbReference>
<dbReference type="InterPro" id="IPR036927">
    <property type="entry name" value="Cyt_c_oxase-like_su1_sf"/>
</dbReference>
<keyword evidence="3 8" id="KW-0812">Transmembrane</keyword>
<comment type="function">
    <text evidence="7">Cytochrome c oxidase is the component of the respiratory chain that catalyzes the reduction of oxygen to water. Subunits 1-3 form the functional core of the enzyme complex. CO I is the catalytic subunit of the enzyme. Electrons originating in cytochrome c are transferred via the copper A center of subunit 2 and heme A of subunit 1 to the bimetallic center formed by heme A3 and copper B.</text>
</comment>
<accession>A0A2W5Z5X5</accession>
<feature type="transmembrane region" description="Helical" evidence="9">
    <location>
        <begin position="118"/>
        <end position="141"/>
    </location>
</feature>
<feature type="transmembrane region" description="Helical" evidence="9">
    <location>
        <begin position="58"/>
        <end position="80"/>
    </location>
</feature>
<reference evidence="12" key="2">
    <citation type="submission" date="2018-05" db="EMBL/GenBank/DDBJ databases">
        <authorList>
            <person name="Ferrari B."/>
        </authorList>
    </citation>
    <scope>NUCLEOTIDE SEQUENCE</scope>
    <source>
        <strain evidence="12">RRmetagenome_bin12</strain>
    </source>
</reference>
<dbReference type="PANTHER" id="PTHR10422">
    <property type="entry name" value="CYTOCHROME C OXIDASE SUBUNIT 1"/>
    <property type="match status" value="1"/>
</dbReference>
<dbReference type="Proteomes" id="UP000248724">
    <property type="component" value="Unassembled WGS sequence"/>
</dbReference>
<evidence type="ECO:0000313" key="14">
    <source>
        <dbReference type="Proteomes" id="UP000606991"/>
    </source>
</evidence>
<feature type="transmembrane region" description="Helical" evidence="9">
    <location>
        <begin position="510"/>
        <end position="532"/>
    </location>
</feature>
<feature type="transmembrane region" description="Helical" evidence="9">
    <location>
        <begin position="437"/>
        <end position="457"/>
    </location>
</feature>
<evidence type="ECO:0000259" key="10">
    <source>
        <dbReference type="PROSITE" id="PS50855"/>
    </source>
</evidence>
<keyword evidence="5 9" id="KW-1133">Transmembrane helix</keyword>
<dbReference type="PANTHER" id="PTHR10422:SF18">
    <property type="entry name" value="CYTOCHROME C OXIDASE SUBUNIT 1"/>
    <property type="match status" value="1"/>
</dbReference>
<organism evidence="12 13">
    <name type="scientific">Candidatus Aeolococcus gillhamiae</name>
    <dbReference type="NCBI Taxonomy" id="3127015"/>
    <lineage>
        <taxon>Bacteria</taxon>
        <taxon>Bacillati</taxon>
        <taxon>Candidatus Dormiibacterota</taxon>
        <taxon>Candidatus Dormibacteria</taxon>
        <taxon>Candidatus Aeolococcales</taxon>
        <taxon>Candidatus Aeolococcaceae</taxon>
        <taxon>Candidatus Aeolococcus</taxon>
    </lineage>
</organism>
<evidence type="ECO:0000256" key="5">
    <source>
        <dbReference type="ARBA" id="ARBA00022989"/>
    </source>
</evidence>
<dbReference type="PRINTS" id="PR01165">
    <property type="entry name" value="CYCOXIDASEI"/>
</dbReference>
<comment type="subcellular location">
    <subcellularLocation>
        <location evidence="1">Membrane</location>
        <topology evidence="1">Multi-pass membrane protein</topology>
    </subcellularLocation>
</comment>
<feature type="transmembrane region" description="Helical" evidence="9">
    <location>
        <begin position="477"/>
        <end position="498"/>
    </location>
</feature>
<name>A0A2W5Z5X5_9BACT</name>
<dbReference type="Gene3D" id="1.20.210.10">
    <property type="entry name" value="Cytochrome c oxidase-like, subunit I domain"/>
    <property type="match status" value="1"/>
</dbReference>
<reference evidence="11 14" key="3">
    <citation type="submission" date="2020-10" db="EMBL/GenBank/DDBJ databases">
        <title>Ca. Dormibacterota MAGs.</title>
        <authorList>
            <person name="Montgomery K."/>
        </authorList>
    </citation>
    <scope>NUCLEOTIDE SEQUENCE [LARGE SCALE GENOMIC DNA]</scope>
    <source>
        <strain evidence="11">SC8812_S17_18</strain>
    </source>
</reference>
<evidence type="ECO:0000313" key="11">
    <source>
        <dbReference type="EMBL" id="MBJ7595264.1"/>
    </source>
</evidence>
<sequence length="640" mass="70072">MTTMAAAPAAPRPRRLSEALAQWGVVLGIVGAFAGFILGAQIGEHLVPADANSNNSNAALIIGYVGSAVGFLAGMGFFNYPIARLLGLRRPTPEDEAFLYGEEGGWKRYFRLNVDHKVIGVQYLVVILAFLFIGGLGAMFIRAELLRPNPSTASAESYLTVVGLHSVIMIFMASAAIIGPFGNYFVPIMIGARGMAFPRLEALTFWLLPPAALILLSSIFVGGFPTGWTGYAPLADEAVRGMDAYLVAFGLIGISIFLSGLNMIATVITQRAPGLRMTQLPIFVWGVYVTSFLGMLAAPVLVAVIGMEVLDRIGRATFFVPAGGGSPYLWENLFWFFGHPEVYIFILPAFGLMLEMLPVFARKPLWGYRVAIGGMIGVGVLSWFVWQHHLFVSGIAPSLRPFYTFSTEAISIPTSIVYLVAMGTLWRARARFTVPMLFVMGFLFNFLIGGFTGVFLSDVPSDFQLHASYFVQAHFHYTIMGAEVFALIGGITFWLPRITGHALNERRGKIQFWVMFLSFNGTFLSLIAVGILGMPRRVVSYDPGLQGLNVAASLFSFILGASMLYFLVMLLMDTIVKPARARVANVWESRGNEWRMPTPIPVHNFESPPQHWGLSYDYDRDDPKPAVLGGGMTMPEGVSE</sequence>
<protein>
    <submittedName>
        <fullName evidence="11">Cbb3-type cytochrome c oxidase subunit I</fullName>
    </submittedName>
</protein>
<dbReference type="InterPro" id="IPR023616">
    <property type="entry name" value="Cyt_c_oxase-like_su1_dom"/>
</dbReference>
<evidence type="ECO:0000256" key="7">
    <source>
        <dbReference type="ARBA" id="ARBA00025218"/>
    </source>
</evidence>
<reference evidence="12 13" key="1">
    <citation type="journal article" date="2017" name="Nature">
        <title>Atmospheric trace gases support primary production in Antarctic desert surface soil.</title>
        <authorList>
            <person name="Ji M."/>
            <person name="Greening C."/>
            <person name="Vanwonterghem I."/>
            <person name="Carere C.R."/>
            <person name="Bay S.K."/>
            <person name="Steen J.A."/>
            <person name="Montgomery K."/>
            <person name="Lines T."/>
            <person name="Beardall J."/>
            <person name="van Dorst J."/>
            <person name="Snape I."/>
            <person name="Stott M.B."/>
            <person name="Hugenholtz P."/>
            <person name="Ferrari B.C."/>
        </authorList>
    </citation>
    <scope>NUCLEOTIDE SEQUENCE [LARGE SCALE GENOMIC DNA]</scope>
    <source>
        <strain evidence="12">RRmetagenome_bin12</strain>
    </source>
</reference>
<proteinExistence type="inferred from homology"/>
<dbReference type="EMBL" id="QHBU01000266">
    <property type="protein sequence ID" value="PZR78255.1"/>
    <property type="molecule type" value="Genomic_DNA"/>
</dbReference>
<evidence type="ECO:0000256" key="3">
    <source>
        <dbReference type="ARBA" id="ARBA00022692"/>
    </source>
</evidence>
<dbReference type="InterPro" id="IPR023615">
    <property type="entry name" value="Cyt_c_Oxase_su1_BS"/>
</dbReference>
<dbReference type="PROSITE" id="PS50855">
    <property type="entry name" value="COX1"/>
    <property type="match status" value="1"/>
</dbReference>
<dbReference type="GO" id="GO:0016020">
    <property type="term" value="C:membrane"/>
    <property type="evidence" value="ECO:0007669"/>
    <property type="project" value="UniProtKB-SubCell"/>
</dbReference>
<evidence type="ECO:0000256" key="8">
    <source>
        <dbReference type="RuleBase" id="RU000370"/>
    </source>
</evidence>
<dbReference type="GO" id="GO:0020037">
    <property type="term" value="F:heme binding"/>
    <property type="evidence" value="ECO:0007669"/>
    <property type="project" value="InterPro"/>
</dbReference>
<evidence type="ECO:0000256" key="1">
    <source>
        <dbReference type="ARBA" id="ARBA00004141"/>
    </source>
</evidence>
<evidence type="ECO:0000256" key="6">
    <source>
        <dbReference type="ARBA" id="ARBA00023136"/>
    </source>
</evidence>
<feature type="transmembrane region" description="Helical" evidence="9">
    <location>
        <begin position="203"/>
        <end position="224"/>
    </location>
</feature>
<keyword evidence="8" id="KW-0408">Iron</keyword>
<dbReference type="PROSITE" id="PS00077">
    <property type="entry name" value="COX1_CUB"/>
    <property type="match status" value="1"/>
</dbReference>
<feature type="transmembrane region" description="Helical" evidence="9">
    <location>
        <begin position="161"/>
        <end position="182"/>
    </location>
</feature>
<dbReference type="InterPro" id="IPR000883">
    <property type="entry name" value="Cyt_C_Oxase_1"/>
</dbReference>
<dbReference type="GO" id="GO:0004129">
    <property type="term" value="F:cytochrome-c oxidase activity"/>
    <property type="evidence" value="ECO:0007669"/>
    <property type="project" value="InterPro"/>
</dbReference>
<keyword evidence="4 8" id="KW-0249">Electron transport</keyword>
<feature type="transmembrane region" description="Helical" evidence="9">
    <location>
        <begin position="333"/>
        <end position="354"/>
    </location>
</feature>
<dbReference type="Pfam" id="PF00115">
    <property type="entry name" value="COX1"/>
    <property type="match status" value="1"/>
</dbReference>
<dbReference type="GO" id="GO:0022904">
    <property type="term" value="P:respiratory electron transport chain"/>
    <property type="evidence" value="ECO:0007669"/>
    <property type="project" value="TreeGrafter"/>
</dbReference>
<evidence type="ECO:0000256" key="4">
    <source>
        <dbReference type="ARBA" id="ARBA00022982"/>
    </source>
</evidence>
<comment type="similarity">
    <text evidence="8">Belongs to the heme-copper respiratory oxidase family.</text>
</comment>
<keyword evidence="8" id="KW-0813">Transport</keyword>
<evidence type="ECO:0000256" key="2">
    <source>
        <dbReference type="ARBA" id="ARBA00022660"/>
    </source>
</evidence>
<dbReference type="AlphaFoldDB" id="A0A2W5Z5X5"/>